<proteinExistence type="predicted"/>
<sequence length="389" mass="44478">MLEKIPPREQAGRDAITAFSAQFKAAGYAALEILDGGEVSVVYCDYHDDYVVKLVSATDQQFRFSQVKYKVKRNHQWKPLDLFGTPLRGKINFDAVKNSFGVKMLEHVRNFGDQCEDIILETNVHFHDQIETLCELISKGDISYREMTLYKNIRHAFIEHFCDGVFDSHVTCFCVEKFLSLLRLRPACTYLNEDDGNFELFAGKRIYQYSEVPLSEKEKEGIAKSLIELVRSKSVGRIHEKITVDELNKLAGIKLDDLLSILSISKAAYKTLAAGGDKKAIRNTSILQRVLGDWGCSNESIVYCCEAKSNWDDWLRVNRHDLSPLDTNFLMDRLQRTIGVLKRSAAPFPQLQVEIEEIFNVLNQDYKNREITREILFGGVMASIVRLEL</sequence>
<keyword evidence="3" id="KW-1185">Reference proteome</keyword>
<evidence type="ECO:0000313" key="4">
    <source>
        <dbReference type="Proteomes" id="UP000439591"/>
    </source>
</evidence>
<dbReference type="EMBL" id="CACSIM010000003">
    <property type="protein sequence ID" value="CAA0107122.1"/>
    <property type="molecule type" value="Genomic_DNA"/>
</dbReference>
<dbReference type="OrthoDB" id="6637739at2"/>
<organism evidence="1 4">
    <name type="scientific">Zhongshania aliphaticivorans</name>
    <dbReference type="NCBI Taxonomy" id="1470434"/>
    <lineage>
        <taxon>Bacteria</taxon>
        <taxon>Pseudomonadati</taxon>
        <taxon>Pseudomonadota</taxon>
        <taxon>Gammaproteobacteria</taxon>
        <taxon>Cellvibrionales</taxon>
        <taxon>Spongiibacteraceae</taxon>
        <taxon>Zhongshania</taxon>
    </lineage>
</organism>
<evidence type="ECO:0000313" key="3">
    <source>
        <dbReference type="Proteomes" id="UP000435877"/>
    </source>
</evidence>
<name>A0A5S9PS28_9GAMM</name>
<reference evidence="3 4" key="1">
    <citation type="submission" date="2019-11" db="EMBL/GenBank/DDBJ databases">
        <authorList>
            <person name="Holert J."/>
        </authorList>
    </citation>
    <scope>NUCLEOTIDE SEQUENCE [LARGE SCALE GENOMIC DNA]</scope>
    <source>
        <strain evidence="1">BC3_2A</strain>
        <strain evidence="2">SB11_1A</strain>
    </source>
</reference>
<dbReference type="RefSeq" id="WP_159269737.1">
    <property type="nucleotide sequence ID" value="NZ_CACSIK010000002.1"/>
</dbReference>
<accession>A0A5S9PS28</accession>
<evidence type="ECO:0000313" key="2">
    <source>
        <dbReference type="EMBL" id="CAA0107225.1"/>
    </source>
</evidence>
<dbReference type="Proteomes" id="UP000439591">
    <property type="component" value="Unassembled WGS sequence"/>
</dbReference>
<dbReference type="AlphaFoldDB" id="A0A5S9PS28"/>
<evidence type="ECO:0000313" key="1">
    <source>
        <dbReference type="EMBL" id="CAA0107122.1"/>
    </source>
</evidence>
<dbReference type="EMBL" id="CACSIK010000002">
    <property type="protein sequence ID" value="CAA0107225.1"/>
    <property type="molecule type" value="Genomic_DNA"/>
</dbReference>
<gene>
    <name evidence="2" type="ORF">IHBHHGIJ_03041</name>
    <name evidence="1" type="ORF">KFEGEMFD_02415</name>
</gene>
<protein>
    <submittedName>
        <fullName evidence="1">Uncharacterized protein</fullName>
    </submittedName>
</protein>
<dbReference type="Proteomes" id="UP000435877">
    <property type="component" value="Unassembled WGS sequence"/>
</dbReference>